<name>A0A549SZR7_9HYPH</name>
<dbReference type="RefSeq" id="WP_143127146.1">
    <property type="nucleotide sequence ID" value="NZ_VJMG01000069.1"/>
</dbReference>
<dbReference type="InterPro" id="IPR050110">
    <property type="entry name" value="Glyoxalase_II_hydrolase"/>
</dbReference>
<keyword evidence="6 7" id="KW-0862">Zinc</keyword>
<dbReference type="Pfam" id="PF16123">
    <property type="entry name" value="HAGH_C"/>
    <property type="match status" value="1"/>
</dbReference>
<evidence type="ECO:0000256" key="2">
    <source>
        <dbReference type="ARBA" id="ARBA00004963"/>
    </source>
</evidence>
<keyword evidence="5 7" id="KW-0378">Hydrolase</keyword>
<dbReference type="InterPro" id="IPR017782">
    <property type="entry name" value="Hydroxyacylglutathione_Hdrlase"/>
</dbReference>
<dbReference type="AlphaFoldDB" id="A0A549SZR7"/>
<evidence type="ECO:0000313" key="9">
    <source>
        <dbReference type="EMBL" id="TRL35132.1"/>
    </source>
</evidence>
<feature type="binding site" evidence="7">
    <location>
        <position position="59"/>
    </location>
    <ligand>
        <name>Zn(2+)</name>
        <dbReference type="ChEBI" id="CHEBI:29105"/>
        <label>1</label>
    </ligand>
</feature>
<proteinExistence type="inferred from homology"/>
<dbReference type="PANTHER" id="PTHR43705">
    <property type="entry name" value="HYDROXYACYLGLUTATHIONE HYDROLASE"/>
    <property type="match status" value="1"/>
</dbReference>
<dbReference type="EMBL" id="VJMG01000069">
    <property type="protein sequence ID" value="TRL35132.1"/>
    <property type="molecule type" value="Genomic_DNA"/>
</dbReference>
<evidence type="ECO:0000256" key="6">
    <source>
        <dbReference type="ARBA" id="ARBA00022833"/>
    </source>
</evidence>
<dbReference type="InterPro" id="IPR001279">
    <property type="entry name" value="Metallo-B-lactamas"/>
</dbReference>
<dbReference type="InterPro" id="IPR035680">
    <property type="entry name" value="Clx_II_MBL"/>
</dbReference>
<evidence type="ECO:0000256" key="5">
    <source>
        <dbReference type="ARBA" id="ARBA00022801"/>
    </source>
</evidence>
<dbReference type="Gene3D" id="3.60.15.10">
    <property type="entry name" value="Ribonuclease Z/Hydroxyacylglutathione hydrolase-like"/>
    <property type="match status" value="1"/>
</dbReference>
<comment type="catalytic activity">
    <reaction evidence="1 7">
        <text>an S-(2-hydroxyacyl)glutathione + H2O = a 2-hydroxy carboxylate + glutathione + H(+)</text>
        <dbReference type="Rhea" id="RHEA:21864"/>
        <dbReference type="ChEBI" id="CHEBI:15377"/>
        <dbReference type="ChEBI" id="CHEBI:15378"/>
        <dbReference type="ChEBI" id="CHEBI:57925"/>
        <dbReference type="ChEBI" id="CHEBI:58896"/>
        <dbReference type="ChEBI" id="CHEBI:71261"/>
        <dbReference type="EC" id="3.1.2.6"/>
    </reaction>
</comment>
<gene>
    <name evidence="7 9" type="primary">gloB</name>
    <name evidence="9" type="ORF">FNA46_20890</name>
</gene>
<feature type="binding site" evidence="7">
    <location>
        <position position="134"/>
    </location>
    <ligand>
        <name>Zn(2+)</name>
        <dbReference type="ChEBI" id="CHEBI:29105"/>
        <label>2</label>
    </ligand>
</feature>
<dbReference type="NCBIfam" id="TIGR03413">
    <property type="entry name" value="GSH_gloB"/>
    <property type="match status" value="1"/>
</dbReference>
<feature type="binding site" evidence="7">
    <location>
        <position position="57"/>
    </location>
    <ligand>
        <name>Zn(2+)</name>
        <dbReference type="ChEBI" id="CHEBI:29105"/>
        <label>1</label>
    </ligand>
</feature>
<comment type="caution">
    <text evidence="9">The sequence shown here is derived from an EMBL/GenBank/DDBJ whole genome shotgun (WGS) entry which is preliminary data.</text>
</comment>
<evidence type="ECO:0000313" key="10">
    <source>
        <dbReference type="Proteomes" id="UP000316801"/>
    </source>
</evidence>
<feature type="binding site" evidence="7">
    <location>
        <position position="62"/>
    </location>
    <ligand>
        <name>Zn(2+)</name>
        <dbReference type="ChEBI" id="CHEBI:29105"/>
        <label>2</label>
    </ligand>
</feature>
<comment type="subunit">
    <text evidence="7">Monomer.</text>
</comment>
<dbReference type="GO" id="GO:0004416">
    <property type="term" value="F:hydroxyacylglutathione hydrolase activity"/>
    <property type="evidence" value="ECO:0007669"/>
    <property type="project" value="UniProtKB-UniRule"/>
</dbReference>
<evidence type="ECO:0000256" key="7">
    <source>
        <dbReference type="HAMAP-Rule" id="MF_01374"/>
    </source>
</evidence>
<evidence type="ECO:0000256" key="3">
    <source>
        <dbReference type="ARBA" id="ARBA00006759"/>
    </source>
</evidence>
<feature type="binding site" evidence="7">
    <location>
        <position position="115"/>
    </location>
    <ligand>
        <name>Zn(2+)</name>
        <dbReference type="ChEBI" id="CHEBI:29105"/>
        <label>1</label>
    </ligand>
</feature>
<feature type="binding site" evidence="7">
    <location>
        <position position="172"/>
    </location>
    <ligand>
        <name>Zn(2+)</name>
        <dbReference type="ChEBI" id="CHEBI:29105"/>
        <label>2</label>
    </ligand>
</feature>
<organism evidence="9 10">
    <name type="scientific">Rhizobium straminoryzae</name>
    <dbReference type="NCBI Taxonomy" id="1387186"/>
    <lineage>
        <taxon>Bacteria</taxon>
        <taxon>Pseudomonadati</taxon>
        <taxon>Pseudomonadota</taxon>
        <taxon>Alphaproteobacteria</taxon>
        <taxon>Hyphomicrobiales</taxon>
        <taxon>Rhizobiaceae</taxon>
        <taxon>Rhizobium/Agrobacterium group</taxon>
        <taxon>Rhizobium</taxon>
    </lineage>
</organism>
<dbReference type="SMART" id="SM00849">
    <property type="entry name" value="Lactamase_B"/>
    <property type="match status" value="1"/>
</dbReference>
<dbReference type="CDD" id="cd07723">
    <property type="entry name" value="hydroxyacylglutathione_hydrolase_MBL-fold"/>
    <property type="match status" value="1"/>
</dbReference>
<dbReference type="InterPro" id="IPR036866">
    <property type="entry name" value="RibonucZ/Hydroxyglut_hydro"/>
</dbReference>
<feature type="binding site" evidence="7">
    <location>
        <position position="134"/>
    </location>
    <ligand>
        <name>Zn(2+)</name>
        <dbReference type="ChEBI" id="CHEBI:29105"/>
        <label>1</label>
    </ligand>
</feature>
<feature type="binding site" evidence="7">
    <location>
        <position position="61"/>
    </location>
    <ligand>
        <name>Zn(2+)</name>
        <dbReference type="ChEBI" id="CHEBI:29105"/>
        <label>2</label>
    </ligand>
</feature>
<evidence type="ECO:0000259" key="8">
    <source>
        <dbReference type="SMART" id="SM00849"/>
    </source>
</evidence>
<dbReference type="GO" id="GO:0046872">
    <property type="term" value="F:metal ion binding"/>
    <property type="evidence" value="ECO:0007669"/>
    <property type="project" value="UniProtKB-KW"/>
</dbReference>
<dbReference type="PIRSF" id="PIRSF005457">
    <property type="entry name" value="Glx"/>
    <property type="match status" value="1"/>
</dbReference>
<accession>A0A549SZR7</accession>
<dbReference type="UniPathway" id="UPA00619">
    <property type="reaction ID" value="UER00676"/>
</dbReference>
<sequence length="257" mass="28863">MKTLAIEVFMCRSDNYGVLLHDPESGLTASIDAPEEGPIVAAAEARGWKITHIFTTHHHTDHVEANLALKERYGCEIIGPVNEAVAIPGLDRSVADGDEFLFGEHPVRVFETPGHTAGHVCYSFPEDKLLFAADTLFALGCGRLFERSAADMWHSLQKLCVLPDETAIYFGHEYTQSNARFAISIDPDNEVLQRRVRQIDELRAEGRFTIPTMMGLEKETNPFLRVADPAIRRHLVMEGATNEEVFAEIRKRKDNFK</sequence>
<dbReference type="HAMAP" id="MF_01374">
    <property type="entry name" value="Glyoxalase_2"/>
    <property type="match status" value="1"/>
</dbReference>
<comment type="pathway">
    <text evidence="2 7">Secondary metabolite metabolism; methylglyoxal degradation; (R)-lactate from methylglyoxal: step 2/2.</text>
</comment>
<evidence type="ECO:0000256" key="1">
    <source>
        <dbReference type="ARBA" id="ARBA00001623"/>
    </source>
</evidence>
<keyword evidence="4 7" id="KW-0479">Metal-binding</keyword>
<evidence type="ECO:0000256" key="4">
    <source>
        <dbReference type="ARBA" id="ARBA00022723"/>
    </source>
</evidence>
<comment type="function">
    <text evidence="7">Thiolesterase that catalyzes the hydrolysis of S-D-lactoyl-glutathione to form glutathione and D-lactic acid.</text>
</comment>
<dbReference type="InterPro" id="IPR032282">
    <property type="entry name" value="HAGH_C"/>
</dbReference>
<comment type="cofactor">
    <cofactor evidence="7">
        <name>Zn(2+)</name>
        <dbReference type="ChEBI" id="CHEBI:29105"/>
    </cofactor>
    <text evidence="7">Binds 2 Zn(2+) ions per subunit.</text>
</comment>
<dbReference type="Pfam" id="PF00753">
    <property type="entry name" value="Lactamase_B"/>
    <property type="match status" value="1"/>
</dbReference>
<keyword evidence="10" id="KW-1185">Reference proteome</keyword>
<reference evidence="9 10" key="1">
    <citation type="submission" date="2019-07" db="EMBL/GenBank/DDBJ databases">
        <title>Ln-dependent methylotrophs.</title>
        <authorList>
            <person name="Tani A."/>
        </authorList>
    </citation>
    <scope>NUCLEOTIDE SEQUENCE [LARGE SCALE GENOMIC DNA]</scope>
    <source>
        <strain evidence="9 10">SM12</strain>
    </source>
</reference>
<dbReference type="Proteomes" id="UP000316801">
    <property type="component" value="Unassembled WGS sequence"/>
</dbReference>
<comment type="similarity">
    <text evidence="3 7">Belongs to the metallo-beta-lactamase superfamily. Glyoxalase II family.</text>
</comment>
<feature type="domain" description="Metallo-beta-lactamase" evidence="8">
    <location>
        <begin position="14"/>
        <end position="172"/>
    </location>
</feature>
<dbReference type="PANTHER" id="PTHR43705:SF1">
    <property type="entry name" value="HYDROXYACYLGLUTATHIONE HYDROLASE GLOB"/>
    <property type="match status" value="1"/>
</dbReference>
<dbReference type="GO" id="GO:0019243">
    <property type="term" value="P:methylglyoxal catabolic process to D-lactate via S-lactoyl-glutathione"/>
    <property type="evidence" value="ECO:0007669"/>
    <property type="project" value="UniProtKB-UniRule"/>
</dbReference>
<protein>
    <recommendedName>
        <fullName evidence="7">Hydroxyacylglutathione hydrolase</fullName>
        <ecNumber evidence="7">3.1.2.6</ecNumber>
    </recommendedName>
    <alternativeName>
        <fullName evidence="7">Glyoxalase II</fullName>
        <shortName evidence="7">Glx II</shortName>
    </alternativeName>
</protein>
<dbReference type="SUPFAM" id="SSF56281">
    <property type="entry name" value="Metallo-hydrolase/oxidoreductase"/>
    <property type="match status" value="1"/>
</dbReference>
<dbReference type="EC" id="3.1.2.6" evidence="7"/>